<feature type="region of interest" description="Disordered" evidence="6">
    <location>
        <begin position="13"/>
        <end position="41"/>
    </location>
</feature>
<reference evidence="8 9" key="1">
    <citation type="submission" date="2015-01" db="EMBL/GenBank/DDBJ databases">
        <title>Evolution of Trichinella species and genotypes.</title>
        <authorList>
            <person name="Korhonen P.K."/>
            <person name="Edoardo P."/>
            <person name="Giuseppe L.R."/>
            <person name="Gasser R.B."/>
        </authorList>
    </citation>
    <scope>NUCLEOTIDE SEQUENCE [LARGE SCALE GENOMIC DNA]</scope>
    <source>
        <strain evidence="8">ISS120</strain>
    </source>
</reference>
<comment type="caution">
    <text evidence="8">The sequence shown here is derived from an EMBL/GenBank/DDBJ whole genome shotgun (WGS) entry which is preliminary data.</text>
</comment>
<sequence length="398" mass="45684">MLTVEPFRRASCDEELTAPSTPPRHLRASAKSSHRRTSRRKLIARPYHPGSQIPFHRCKVGENFPPSTEPRRCAIRSLFCRCNGCRFLCPNKHVVDGAHFPPRIPLHRCKLKKSLKPHSHFPPHVTDSKLNVNTYPYCLIHSSSAQTGFWDRSFGFGARAKLTRIVFPNSSLLFILSTAANASDSNSNSTNPKPRCLFTSKSNGIRTSTMSPNEMDYMKEKTVDDLSSTQHKIRISLTSRNVPALEKTCQELMNSARDKNVMPRGPVRYPTKTLRITCRKTPCGEGSKTWDRFQMRIHKRSIHFRSTSDVLKQITSVSVEPGVDIQSCPVLVFTKLFIWLLRFLPLQLEVRFKVTQFASVMSTNRSVSFIQWRRAPQRPSSNRIWPNIMNYRRNEESR</sequence>
<dbReference type="Gene3D" id="3.30.70.600">
    <property type="entry name" value="Ribosomal protein S10 domain"/>
    <property type="match status" value="1"/>
</dbReference>
<evidence type="ECO:0000256" key="6">
    <source>
        <dbReference type="SAM" id="MobiDB-lite"/>
    </source>
</evidence>
<comment type="similarity">
    <text evidence="1">Belongs to the universal ribosomal protein uS10 family.</text>
</comment>
<dbReference type="OMA" id="RCKVGEN"/>
<dbReference type="GO" id="GO:0006412">
    <property type="term" value="P:translation"/>
    <property type="evidence" value="ECO:0007669"/>
    <property type="project" value="InterPro"/>
</dbReference>
<feature type="compositionally biased region" description="Polar residues" evidence="6">
    <location>
        <begin position="199"/>
        <end position="211"/>
    </location>
</feature>
<protein>
    <recommendedName>
        <fullName evidence="4">Small ribosomal subunit protein uS10</fullName>
    </recommendedName>
    <alternativeName>
        <fullName evidence="5">40S ribosomal protein S20</fullName>
    </alternativeName>
</protein>
<gene>
    <name evidence="8" type="primary">rps20</name>
    <name evidence="8" type="ORF">T03_9297</name>
</gene>
<feature type="compositionally biased region" description="Low complexity" evidence="6">
    <location>
        <begin position="182"/>
        <end position="191"/>
    </location>
</feature>
<dbReference type="AlphaFoldDB" id="A0A0V1D7R5"/>
<dbReference type="InterPro" id="IPR005729">
    <property type="entry name" value="Ribosomal_uS10_euk/arc"/>
</dbReference>
<dbReference type="GO" id="GO:0015935">
    <property type="term" value="C:small ribosomal subunit"/>
    <property type="evidence" value="ECO:0007669"/>
    <property type="project" value="InterPro"/>
</dbReference>
<dbReference type="Proteomes" id="UP000054653">
    <property type="component" value="Unassembled WGS sequence"/>
</dbReference>
<evidence type="ECO:0000256" key="3">
    <source>
        <dbReference type="ARBA" id="ARBA00023274"/>
    </source>
</evidence>
<evidence type="ECO:0000313" key="9">
    <source>
        <dbReference type="Proteomes" id="UP000054653"/>
    </source>
</evidence>
<evidence type="ECO:0000259" key="7">
    <source>
        <dbReference type="SMART" id="SM01403"/>
    </source>
</evidence>
<keyword evidence="3" id="KW-0687">Ribonucleoprotein</keyword>
<dbReference type="InterPro" id="IPR027486">
    <property type="entry name" value="Ribosomal_uS10_dom"/>
</dbReference>
<evidence type="ECO:0000256" key="4">
    <source>
        <dbReference type="ARBA" id="ARBA00035162"/>
    </source>
</evidence>
<dbReference type="PRINTS" id="PR00971">
    <property type="entry name" value="RIBOSOMALS10"/>
</dbReference>
<dbReference type="FunFam" id="3.30.70.600:FF:000004">
    <property type="entry name" value="30S ribosomal protein S10"/>
    <property type="match status" value="1"/>
</dbReference>
<dbReference type="PANTHER" id="PTHR11700">
    <property type="entry name" value="30S RIBOSOMAL PROTEIN S10 FAMILY MEMBER"/>
    <property type="match status" value="1"/>
</dbReference>
<evidence type="ECO:0000313" key="8">
    <source>
        <dbReference type="EMBL" id="KRY57573.1"/>
    </source>
</evidence>
<evidence type="ECO:0000256" key="1">
    <source>
        <dbReference type="ARBA" id="ARBA00007102"/>
    </source>
</evidence>
<dbReference type="InterPro" id="IPR001848">
    <property type="entry name" value="Ribosomal_uS10"/>
</dbReference>
<dbReference type="EMBL" id="JYDI01000029">
    <property type="protein sequence ID" value="KRY57573.1"/>
    <property type="molecule type" value="Genomic_DNA"/>
</dbReference>
<name>A0A0V1D7R5_TRIBR</name>
<feature type="compositionally biased region" description="Basic residues" evidence="6">
    <location>
        <begin position="24"/>
        <end position="41"/>
    </location>
</feature>
<accession>A0A0V1D7R5</accession>
<dbReference type="HAMAP" id="MF_00508">
    <property type="entry name" value="Ribosomal_uS10"/>
    <property type="match status" value="1"/>
</dbReference>
<dbReference type="OrthoDB" id="10248551at2759"/>
<dbReference type="NCBIfam" id="TIGR01046">
    <property type="entry name" value="uS10_euk_arch"/>
    <property type="match status" value="1"/>
</dbReference>
<keyword evidence="9" id="KW-1185">Reference proteome</keyword>
<feature type="domain" description="Small ribosomal subunit protein uS10" evidence="7">
    <location>
        <begin position="234"/>
        <end position="328"/>
    </location>
</feature>
<evidence type="ECO:0000256" key="5">
    <source>
        <dbReference type="ARBA" id="ARBA00035450"/>
    </source>
</evidence>
<dbReference type="SMART" id="SM01403">
    <property type="entry name" value="Ribosomal_S10"/>
    <property type="match status" value="1"/>
</dbReference>
<proteinExistence type="inferred from homology"/>
<dbReference type="GO" id="GO:0003735">
    <property type="term" value="F:structural constituent of ribosome"/>
    <property type="evidence" value="ECO:0007669"/>
    <property type="project" value="InterPro"/>
</dbReference>
<dbReference type="SUPFAM" id="SSF54999">
    <property type="entry name" value="Ribosomal protein S10"/>
    <property type="match status" value="1"/>
</dbReference>
<feature type="region of interest" description="Disordered" evidence="6">
    <location>
        <begin position="182"/>
        <end position="211"/>
    </location>
</feature>
<evidence type="ECO:0000256" key="2">
    <source>
        <dbReference type="ARBA" id="ARBA00022980"/>
    </source>
</evidence>
<keyword evidence="2 8" id="KW-0689">Ribosomal protein</keyword>
<dbReference type="Pfam" id="PF00338">
    <property type="entry name" value="Ribosomal_S10"/>
    <property type="match status" value="1"/>
</dbReference>
<dbReference type="InterPro" id="IPR036838">
    <property type="entry name" value="Ribosomal_uS10_dom_sf"/>
</dbReference>
<organism evidence="8 9">
    <name type="scientific">Trichinella britovi</name>
    <name type="common">Parasitic roundworm</name>
    <dbReference type="NCBI Taxonomy" id="45882"/>
    <lineage>
        <taxon>Eukaryota</taxon>
        <taxon>Metazoa</taxon>
        <taxon>Ecdysozoa</taxon>
        <taxon>Nematoda</taxon>
        <taxon>Enoplea</taxon>
        <taxon>Dorylaimia</taxon>
        <taxon>Trichinellida</taxon>
        <taxon>Trichinellidae</taxon>
        <taxon>Trichinella</taxon>
    </lineage>
</organism>